<gene>
    <name evidence="3" type="ORF">ONZ51_g13603</name>
</gene>
<comment type="similarity">
    <text evidence="1">Belongs to the short-chain dehydrogenases/reductases (SDR) family.</text>
</comment>
<dbReference type="Proteomes" id="UP001215151">
    <property type="component" value="Unassembled WGS sequence"/>
</dbReference>
<evidence type="ECO:0000256" key="1">
    <source>
        <dbReference type="ARBA" id="ARBA00006484"/>
    </source>
</evidence>
<protein>
    <submittedName>
        <fullName evidence="3">Uncharacterized protein</fullName>
    </submittedName>
</protein>
<sequence>MARAEWQTRTSLNFSSDSWSVDDVPDQSGKVFLITGGNTGLGLATAKVLLARNARVYITSRDRERGQQALHMLRRISESIHVLELDLADLHSVRKAAHEFMRYALSSLLASPFTGDRHAYTD</sequence>
<accession>A0AAD7TE37</accession>
<keyword evidence="2" id="KW-0560">Oxidoreductase</keyword>
<evidence type="ECO:0000256" key="2">
    <source>
        <dbReference type="ARBA" id="ARBA00023002"/>
    </source>
</evidence>
<dbReference type="EMBL" id="JAPEVG010001346">
    <property type="protein sequence ID" value="KAJ8453426.1"/>
    <property type="molecule type" value="Genomic_DNA"/>
</dbReference>
<evidence type="ECO:0000313" key="4">
    <source>
        <dbReference type="Proteomes" id="UP001215151"/>
    </source>
</evidence>
<dbReference type="Gene3D" id="3.40.50.720">
    <property type="entry name" value="NAD(P)-binding Rossmann-like Domain"/>
    <property type="match status" value="1"/>
</dbReference>
<dbReference type="Pfam" id="PF00106">
    <property type="entry name" value="adh_short"/>
    <property type="match status" value="1"/>
</dbReference>
<dbReference type="PANTHER" id="PTHR24320:SF148">
    <property type="entry name" value="NAD(P)-BINDING ROSSMANN-FOLD SUPERFAMILY PROTEIN"/>
    <property type="match status" value="1"/>
</dbReference>
<dbReference type="AlphaFoldDB" id="A0AAD7TE37"/>
<name>A0AAD7TE37_9APHY</name>
<dbReference type="SUPFAM" id="SSF51735">
    <property type="entry name" value="NAD(P)-binding Rossmann-fold domains"/>
    <property type="match status" value="1"/>
</dbReference>
<dbReference type="InterPro" id="IPR036291">
    <property type="entry name" value="NAD(P)-bd_dom_sf"/>
</dbReference>
<organism evidence="3 4">
    <name type="scientific">Trametes cubensis</name>
    <dbReference type="NCBI Taxonomy" id="1111947"/>
    <lineage>
        <taxon>Eukaryota</taxon>
        <taxon>Fungi</taxon>
        <taxon>Dikarya</taxon>
        <taxon>Basidiomycota</taxon>
        <taxon>Agaricomycotina</taxon>
        <taxon>Agaricomycetes</taxon>
        <taxon>Polyporales</taxon>
        <taxon>Polyporaceae</taxon>
        <taxon>Trametes</taxon>
    </lineage>
</organism>
<keyword evidence="4" id="KW-1185">Reference proteome</keyword>
<proteinExistence type="inferred from homology"/>
<evidence type="ECO:0000313" key="3">
    <source>
        <dbReference type="EMBL" id="KAJ8453426.1"/>
    </source>
</evidence>
<dbReference type="InterPro" id="IPR002347">
    <property type="entry name" value="SDR_fam"/>
</dbReference>
<reference evidence="3" key="1">
    <citation type="submission" date="2022-11" db="EMBL/GenBank/DDBJ databases">
        <title>Genome Sequence of Cubamyces cubensis.</title>
        <authorList>
            <person name="Buettner E."/>
        </authorList>
    </citation>
    <scope>NUCLEOTIDE SEQUENCE</scope>
    <source>
        <strain evidence="3">MPL-01</strain>
    </source>
</reference>
<dbReference type="PANTHER" id="PTHR24320">
    <property type="entry name" value="RETINOL DEHYDROGENASE"/>
    <property type="match status" value="1"/>
</dbReference>
<dbReference type="GO" id="GO:0016491">
    <property type="term" value="F:oxidoreductase activity"/>
    <property type="evidence" value="ECO:0007669"/>
    <property type="project" value="UniProtKB-KW"/>
</dbReference>
<comment type="caution">
    <text evidence="3">The sequence shown here is derived from an EMBL/GenBank/DDBJ whole genome shotgun (WGS) entry which is preliminary data.</text>
</comment>